<gene>
    <name evidence="1" type="ORF">RhiirA5_435615</name>
</gene>
<dbReference type="AlphaFoldDB" id="A0A2N0NN70"/>
<dbReference type="VEuPathDB" id="FungiDB:RhiirA1_455701"/>
<organism evidence="1 2">
    <name type="scientific">Rhizophagus irregularis</name>
    <dbReference type="NCBI Taxonomy" id="588596"/>
    <lineage>
        <taxon>Eukaryota</taxon>
        <taxon>Fungi</taxon>
        <taxon>Fungi incertae sedis</taxon>
        <taxon>Mucoromycota</taxon>
        <taxon>Glomeromycotina</taxon>
        <taxon>Glomeromycetes</taxon>
        <taxon>Glomerales</taxon>
        <taxon>Glomeraceae</taxon>
        <taxon>Rhizophagus</taxon>
    </lineage>
</organism>
<evidence type="ECO:0000313" key="2">
    <source>
        <dbReference type="Proteomes" id="UP000232722"/>
    </source>
</evidence>
<protein>
    <submittedName>
        <fullName evidence="1">Uncharacterized protein</fullName>
    </submittedName>
</protein>
<name>A0A2N0NN70_9GLOM</name>
<reference evidence="1 2" key="2">
    <citation type="submission" date="2017-09" db="EMBL/GenBank/DDBJ databases">
        <title>Extensive intraspecific genome diversity in a model arbuscular mycorrhizal fungus.</title>
        <authorList>
            <person name="Chen E.C."/>
            <person name="Morin E."/>
            <person name="Beaudet D."/>
            <person name="Noel J."/>
            <person name="Ndikumana S."/>
            <person name="Charron P."/>
            <person name="St-Onge C."/>
            <person name="Giorgi J."/>
            <person name="Grigoriev I.V."/>
            <person name="Roux C."/>
            <person name="Martin F.M."/>
            <person name="Corradi N."/>
        </authorList>
    </citation>
    <scope>NUCLEOTIDE SEQUENCE [LARGE SCALE GENOMIC DNA]</scope>
    <source>
        <strain evidence="1 2">A5</strain>
    </source>
</reference>
<evidence type="ECO:0000313" key="1">
    <source>
        <dbReference type="EMBL" id="PKB96021.1"/>
    </source>
</evidence>
<proteinExistence type="predicted"/>
<accession>A0A2N0NN70</accession>
<reference evidence="1 2" key="1">
    <citation type="submission" date="2016-04" db="EMBL/GenBank/DDBJ databases">
        <title>Genome analyses suggest a sexual origin of heterokaryosis in a supposedly ancient asexual fungus.</title>
        <authorList>
            <person name="Ropars J."/>
            <person name="Sedzielewska K."/>
            <person name="Noel J."/>
            <person name="Charron P."/>
            <person name="Farinelli L."/>
            <person name="Marton T."/>
            <person name="Kruger M."/>
            <person name="Pelin A."/>
            <person name="Brachmann A."/>
            <person name="Corradi N."/>
        </authorList>
    </citation>
    <scope>NUCLEOTIDE SEQUENCE [LARGE SCALE GENOMIC DNA]</scope>
    <source>
        <strain evidence="1 2">A5</strain>
    </source>
</reference>
<comment type="caution">
    <text evidence="1">The sequence shown here is derived from an EMBL/GenBank/DDBJ whole genome shotgun (WGS) entry which is preliminary data.</text>
</comment>
<dbReference type="Proteomes" id="UP000232722">
    <property type="component" value="Unassembled WGS sequence"/>
</dbReference>
<sequence length="80" mass="9363">MHVHWKFTEQGTKTILIKRGMKEKQGGMKGRQRELMTIMTSSKKRRKVLAHEEQILGRLLAYEKIPSHIYDETLQLLGAE</sequence>
<dbReference type="EMBL" id="LLXJ01004243">
    <property type="protein sequence ID" value="PKB96021.1"/>
    <property type="molecule type" value="Genomic_DNA"/>
</dbReference>